<dbReference type="PANTHER" id="PTHR10317">
    <property type="entry name" value="EUKARYOTIC TRANSLATION INITIATION FACTOR 3 SUBUNIT E"/>
    <property type="match status" value="1"/>
</dbReference>
<dbReference type="Pfam" id="PF09440">
    <property type="entry name" value="eIF3_N"/>
    <property type="match status" value="1"/>
</dbReference>
<comment type="similarity">
    <text evidence="4 5">Belongs to the eIF-3 subunit E family.</text>
</comment>
<keyword evidence="2 4" id="KW-0396">Initiation factor</keyword>
<dbReference type="AlphaFoldDB" id="A0A9P5Y673"/>
<evidence type="ECO:0000256" key="2">
    <source>
        <dbReference type="ARBA" id="ARBA00022540"/>
    </source>
</evidence>
<keyword evidence="3 4" id="KW-0648">Protein biosynthesis</keyword>
<dbReference type="GO" id="GO:0001732">
    <property type="term" value="P:formation of cytoplasmic translation initiation complex"/>
    <property type="evidence" value="ECO:0007669"/>
    <property type="project" value="UniProtKB-UniRule"/>
</dbReference>
<dbReference type="GO" id="GO:0003743">
    <property type="term" value="F:translation initiation factor activity"/>
    <property type="evidence" value="ECO:0007669"/>
    <property type="project" value="UniProtKB-UniRule"/>
</dbReference>
<organism evidence="7 8">
    <name type="scientific">Collybia nuda</name>
    <dbReference type="NCBI Taxonomy" id="64659"/>
    <lineage>
        <taxon>Eukaryota</taxon>
        <taxon>Fungi</taxon>
        <taxon>Dikarya</taxon>
        <taxon>Basidiomycota</taxon>
        <taxon>Agaricomycotina</taxon>
        <taxon>Agaricomycetes</taxon>
        <taxon>Agaricomycetidae</taxon>
        <taxon>Agaricales</taxon>
        <taxon>Tricholomatineae</taxon>
        <taxon>Clitocybaceae</taxon>
        <taxon>Collybia</taxon>
    </lineage>
</organism>
<keyword evidence="8" id="KW-1185">Reference proteome</keyword>
<evidence type="ECO:0000259" key="6">
    <source>
        <dbReference type="PROSITE" id="PS50250"/>
    </source>
</evidence>
<dbReference type="GO" id="GO:0016282">
    <property type="term" value="C:eukaryotic 43S preinitiation complex"/>
    <property type="evidence" value="ECO:0007669"/>
    <property type="project" value="UniProtKB-UniRule"/>
</dbReference>
<dbReference type="InterPro" id="IPR019010">
    <property type="entry name" value="eIF3e_N"/>
</dbReference>
<proteinExistence type="inferred from homology"/>
<dbReference type="SMART" id="SM00088">
    <property type="entry name" value="PINT"/>
    <property type="match status" value="1"/>
</dbReference>
<dbReference type="PROSITE" id="PS50250">
    <property type="entry name" value="PCI"/>
    <property type="match status" value="1"/>
</dbReference>
<dbReference type="Pfam" id="PF01399">
    <property type="entry name" value="PCI"/>
    <property type="match status" value="1"/>
</dbReference>
<accession>A0A9P5Y673</accession>
<evidence type="ECO:0000313" key="8">
    <source>
        <dbReference type="Proteomes" id="UP000807353"/>
    </source>
</evidence>
<evidence type="ECO:0000256" key="5">
    <source>
        <dbReference type="PIRNR" id="PIRNR016255"/>
    </source>
</evidence>
<evidence type="ECO:0000256" key="4">
    <source>
        <dbReference type="HAMAP-Rule" id="MF_03004"/>
    </source>
</evidence>
<name>A0A9P5Y673_9AGAR</name>
<evidence type="ECO:0000256" key="1">
    <source>
        <dbReference type="ARBA" id="ARBA00022490"/>
    </source>
</evidence>
<reference evidence="7" key="1">
    <citation type="submission" date="2020-11" db="EMBL/GenBank/DDBJ databases">
        <authorList>
            <consortium name="DOE Joint Genome Institute"/>
            <person name="Ahrendt S."/>
            <person name="Riley R."/>
            <person name="Andreopoulos W."/>
            <person name="Labutti K."/>
            <person name="Pangilinan J."/>
            <person name="Ruiz-Duenas F.J."/>
            <person name="Barrasa J.M."/>
            <person name="Sanchez-Garcia M."/>
            <person name="Camarero S."/>
            <person name="Miyauchi S."/>
            <person name="Serrano A."/>
            <person name="Linde D."/>
            <person name="Babiker R."/>
            <person name="Drula E."/>
            <person name="Ayuso-Fernandez I."/>
            <person name="Pacheco R."/>
            <person name="Padilla G."/>
            <person name="Ferreira P."/>
            <person name="Barriuso J."/>
            <person name="Kellner H."/>
            <person name="Castanera R."/>
            <person name="Alfaro M."/>
            <person name="Ramirez L."/>
            <person name="Pisabarro A.G."/>
            <person name="Kuo A."/>
            <person name="Tritt A."/>
            <person name="Lipzen A."/>
            <person name="He G."/>
            <person name="Yan M."/>
            <person name="Ng V."/>
            <person name="Cullen D."/>
            <person name="Martin F."/>
            <person name="Rosso M.-N."/>
            <person name="Henrissat B."/>
            <person name="Hibbett D."/>
            <person name="Martinez A.T."/>
            <person name="Grigoriev I.V."/>
        </authorList>
    </citation>
    <scope>NUCLEOTIDE SEQUENCE</scope>
    <source>
        <strain evidence="7">CBS 247.69</strain>
    </source>
</reference>
<feature type="domain" description="PCI" evidence="6">
    <location>
        <begin position="230"/>
        <end position="420"/>
    </location>
</feature>
<gene>
    <name evidence="4" type="primary">INT6</name>
    <name evidence="7" type="ORF">BDZ94DRAFT_1321385</name>
</gene>
<evidence type="ECO:0000256" key="3">
    <source>
        <dbReference type="ARBA" id="ARBA00022917"/>
    </source>
</evidence>
<evidence type="ECO:0000313" key="7">
    <source>
        <dbReference type="EMBL" id="KAF9464058.1"/>
    </source>
</evidence>
<dbReference type="CDD" id="cd21378">
    <property type="entry name" value="eIF3E"/>
    <property type="match status" value="1"/>
</dbReference>
<dbReference type="GO" id="GO:0033290">
    <property type="term" value="C:eukaryotic 48S preinitiation complex"/>
    <property type="evidence" value="ECO:0007669"/>
    <property type="project" value="UniProtKB-UniRule"/>
</dbReference>
<dbReference type="OrthoDB" id="417252at2759"/>
<comment type="function">
    <text evidence="4">Component of the eukaryotic translation initiation factor 3 (eIF-3) complex, which is involved in protein synthesis of a specialized repertoire of mRNAs and, together with other initiation factors, stimulates binding of mRNA and methionyl-tRNAi to the 40S ribosome. The eIF-3 complex specifically targets and initiates translation of a subset of mRNAs involved in cell proliferation.</text>
</comment>
<dbReference type="Proteomes" id="UP000807353">
    <property type="component" value="Unassembled WGS sequence"/>
</dbReference>
<dbReference type="Pfam" id="PF21357">
    <property type="entry name" value="EIF3E_C"/>
    <property type="match status" value="1"/>
</dbReference>
<comment type="caution">
    <text evidence="7">The sequence shown here is derived from an EMBL/GenBank/DDBJ whole genome shotgun (WGS) entry which is preliminary data.</text>
</comment>
<dbReference type="InterPro" id="IPR016650">
    <property type="entry name" value="eIF3e"/>
</dbReference>
<dbReference type="EMBL" id="MU150257">
    <property type="protein sequence ID" value="KAF9464058.1"/>
    <property type="molecule type" value="Genomic_DNA"/>
</dbReference>
<sequence>MAEHDLTKTIIPYLDRHLSLPLLTHLVDFSIFPVEEVQVAQYELAKGTNMFDYAVDLFERVHPDEEVPAEFEGKRQNAVSTHERLQQEAQAVLDVIENPDVAQALRQDKNQNLQYLKDNYNLTLEQITALYNFGQFQYSYGNYSGAADYLYHFRVLSTDNDLNTSAHWGKLASDILTGRWEVALEELNTLRDAIDSRSSASVPGHSAAATEPALIQLHSRTWVLHWSLFVYFNHPQGRTLLLETFLSPSYLNTIQTSCPWILRYLATAAILSRKSSSSPSSAAAPVSARVRHAIREVVKVIQMEEYQFQDPVTSFLKELYIEFDFEAAQRELTLAEKVIGNDFFLGEFREEFLDNARYLISEAYCRIHQKIDIGDLSERLNLSRDEGEKWIVNLIRETRMGADAKIDLEKNVIEINRPPLPIYQTVIEKTRGLALRTQALGAAVARTGQQGGGGSGVAKNEIQAPAVAVN</sequence>
<dbReference type="InterPro" id="IPR000717">
    <property type="entry name" value="PCI_dom"/>
</dbReference>
<dbReference type="InterPro" id="IPR036390">
    <property type="entry name" value="WH_DNA-bd_sf"/>
</dbReference>
<dbReference type="PIRSF" id="PIRSF016255">
    <property type="entry name" value="eIF3e_su6"/>
    <property type="match status" value="1"/>
</dbReference>
<comment type="subunit">
    <text evidence="4 5">Component of the eukaryotic translation initiation factor 3 (eIF-3) complex.</text>
</comment>
<dbReference type="SMART" id="SM01186">
    <property type="entry name" value="eIF3_N"/>
    <property type="match status" value="1"/>
</dbReference>
<dbReference type="GO" id="GO:0071540">
    <property type="term" value="C:eukaryotic translation initiation factor 3 complex, eIF3e"/>
    <property type="evidence" value="ECO:0007669"/>
    <property type="project" value="UniProtKB-UniRule"/>
</dbReference>
<dbReference type="SUPFAM" id="SSF46785">
    <property type="entry name" value="Winged helix' DNA-binding domain"/>
    <property type="match status" value="1"/>
</dbReference>
<dbReference type="HAMAP" id="MF_03004">
    <property type="entry name" value="eIF3e"/>
    <property type="match status" value="1"/>
</dbReference>
<protein>
    <recommendedName>
        <fullName evidence="4 5">Eukaryotic translation initiation factor 3 subunit E</fullName>
        <shortName evidence="4">eIF3e</shortName>
    </recommendedName>
</protein>
<keyword evidence="1 4" id="KW-0963">Cytoplasm</keyword>
<comment type="subcellular location">
    <subcellularLocation>
        <location evidence="4 5">Cytoplasm</location>
    </subcellularLocation>
</comment>